<organism evidence="1">
    <name type="scientific">Arundo donax</name>
    <name type="common">Giant reed</name>
    <name type="synonym">Donax arundinaceus</name>
    <dbReference type="NCBI Taxonomy" id="35708"/>
    <lineage>
        <taxon>Eukaryota</taxon>
        <taxon>Viridiplantae</taxon>
        <taxon>Streptophyta</taxon>
        <taxon>Embryophyta</taxon>
        <taxon>Tracheophyta</taxon>
        <taxon>Spermatophyta</taxon>
        <taxon>Magnoliopsida</taxon>
        <taxon>Liliopsida</taxon>
        <taxon>Poales</taxon>
        <taxon>Poaceae</taxon>
        <taxon>PACMAD clade</taxon>
        <taxon>Arundinoideae</taxon>
        <taxon>Arundineae</taxon>
        <taxon>Arundo</taxon>
    </lineage>
</organism>
<dbReference type="EMBL" id="GBRH01271037">
    <property type="protein sequence ID" value="JAD26858.1"/>
    <property type="molecule type" value="Transcribed_RNA"/>
</dbReference>
<dbReference type="AlphaFoldDB" id="A0A0A8YMN3"/>
<name>A0A0A8YMN3_ARUDO</name>
<sequence>MCALNILFYQYQLTRDYIQS</sequence>
<evidence type="ECO:0000313" key="1">
    <source>
        <dbReference type="EMBL" id="JAD26858.1"/>
    </source>
</evidence>
<protein>
    <submittedName>
        <fullName evidence="1">Uncharacterized protein</fullName>
    </submittedName>
</protein>
<reference evidence="1" key="1">
    <citation type="submission" date="2014-09" db="EMBL/GenBank/DDBJ databases">
        <authorList>
            <person name="Magalhaes I.L.F."/>
            <person name="Oliveira U."/>
            <person name="Santos F.R."/>
            <person name="Vidigal T.H.D.A."/>
            <person name="Brescovit A.D."/>
            <person name="Santos A.J."/>
        </authorList>
    </citation>
    <scope>NUCLEOTIDE SEQUENCE</scope>
    <source>
        <tissue evidence="1">Shoot tissue taken approximately 20 cm above the soil surface</tissue>
    </source>
</reference>
<proteinExistence type="predicted"/>
<reference evidence="1" key="2">
    <citation type="journal article" date="2015" name="Data Brief">
        <title>Shoot transcriptome of the giant reed, Arundo donax.</title>
        <authorList>
            <person name="Barrero R.A."/>
            <person name="Guerrero F.D."/>
            <person name="Moolhuijzen P."/>
            <person name="Goolsby J.A."/>
            <person name="Tidwell J."/>
            <person name="Bellgard S.E."/>
            <person name="Bellgard M.I."/>
        </authorList>
    </citation>
    <scope>NUCLEOTIDE SEQUENCE</scope>
    <source>
        <tissue evidence="1">Shoot tissue taken approximately 20 cm above the soil surface</tissue>
    </source>
</reference>
<accession>A0A0A8YMN3</accession>